<dbReference type="PANTHER" id="PTHR23534:SF1">
    <property type="entry name" value="MAJOR FACILITATOR SUPERFAMILY PROTEIN"/>
    <property type="match status" value="1"/>
</dbReference>
<keyword evidence="7" id="KW-1185">Reference proteome</keyword>
<keyword evidence="1 4" id="KW-0812">Transmembrane</keyword>
<sequence length="423" mass="46416">MLINIFITLALLLITALILSRVFSLPRNIWLLFLSQPLVMSSAPIIVFIGGILSSKMASDPSLATLPITLMILGVAAGSIPAAMLAKNKGRKFAVYSGFSCSLIAACTAMIAAKIASFELFTSASLLFGIGSAFTQQLRFAAIESSITQEDIPKILSLLMLSGVFAAFLGPEVALVGKELLSSPHGYAGSFLLLIILILCSGGIMTFFTNPPLKENEENGEARSLKIIVKQPIFLISVCTATIGFALMSYLMTATPISMHQMHGHDLQSTKWVIQSHIAAMYIPSLFTPWLVKYLKLKGLMFIGTLIYTIVALIALSGHEVMHYWWALILLGIGWNFLFLTGTSLLPQSYQASERHKVQATNDFILFGFQAIGSLLAGWLLFTAGWHWVVITSLPFIAILFMVFTHYHYYQKKLICKTLDQSD</sequence>
<evidence type="ECO:0000256" key="4">
    <source>
        <dbReference type="SAM" id="Phobius"/>
    </source>
</evidence>
<accession>A0ABY3MTC2</accession>
<evidence type="ECO:0000256" key="3">
    <source>
        <dbReference type="ARBA" id="ARBA00023136"/>
    </source>
</evidence>
<comment type="caution">
    <text evidence="6">The sequence shown here is derived from an EMBL/GenBank/DDBJ whole genome shotgun (WGS) entry which is preliminary data.</text>
</comment>
<gene>
    <name evidence="6" type="ORF">CWS31_016070</name>
</gene>
<evidence type="ECO:0000259" key="5">
    <source>
        <dbReference type="PROSITE" id="PS50850"/>
    </source>
</evidence>
<dbReference type="InterPro" id="IPR036259">
    <property type="entry name" value="MFS_trans_sf"/>
</dbReference>
<feature type="transmembrane region" description="Helical" evidence="4">
    <location>
        <begin position="388"/>
        <end position="409"/>
    </location>
</feature>
<dbReference type="InterPro" id="IPR020846">
    <property type="entry name" value="MFS_dom"/>
</dbReference>
<proteinExistence type="predicted"/>
<feature type="transmembrane region" description="Helical" evidence="4">
    <location>
        <begin position="272"/>
        <end position="292"/>
    </location>
</feature>
<feature type="transmembrane region" description="Helical" evidence="4">
    <location>
        <begin position="187"/>
        <end position="208"/>
    </location>
</feature>
<keyword evidence="2 4" id="KW-1133">Transmembrane helix</keyword>
<keyword evidence="3 4" id="KW-0472">Membrane</keyword>
<feature type="transmembrane region" description="Helical" evidence="4">
    <location>
        <begin position="6"/>
        <end position="23"/>
    </location>
</feature>
<dbReference type="InterPro" id="IPR011701">
    <property type="entry name" value="MFS"/>
</dbReference>
<reference evidence="6 7" key="1">
    <citation type="submission" date="2019-08" db="EMBL/GenBank/DDBJ databases">
        <title>Microbe sample from Colwellia echini.</title>
        <authorList>
            <person name="Christiansen L."/>
            <person name="Pathiraja D."/>
            <person name="Schultz-Johansen M."/>
            <person name="Choi I.-G."/>
            <person name="Stougaard P."/>
        </authorList>
    </citation>
    <scope>NUCLEOTIDE SEQUENCE [LARGE SCALE GENOMIC DNA]</scope>
    <source>
        <strain evidence="6 7">A3</strain>
    </source>
</reference>
<dbReference type="SUPFAM" id="SSF103473">
    <property type="entry name" value="MFS general substrate transporter"/>
    <property type="match status" value="1"/>
</dbReference>
<evidence type="ECO:0000313" key="6">
    <source>
        <dbReference type="EMBL" id="TYK64377.1"/>
    </source>
</evidence>
<evidence type="ECO:0000256" key="2">
    <source>
        <dbReference type="ARBA" id="ARBA00022989"/>
    </source>
</evidence>
<evidence type="ECO:0000313" key="7">
    <source>
        <dbReference type="Proteomes" id="UP000815846"/>
    </source>
</evidence>
<feature type="transmembrane region" description="Helical" evidence="4">
    <location>
        <begin position="118"/>
        <end position="135"/>
    </location>
</feature>
<dbReference type="EMBL" id="PJAI02000028">
    <property type="protein sequence ID" value="TYK64377.1"/>
    <property type="molecule type" value="Genomic_DNA"/>
</dbReference>
<protein>
    <submittedName>
        <fullName evidence="6">MFS transporter</fullName>
    </submittedName>
</protein>
<feature type="transmembrane region" description="Helical" evidence="4">
    <location>
        <begin position="93"/>
        <end position="112"/>
    </location>
</feature>
<organism evidence="6 7">
    <name type="scientific">Colwellia echini</name>
    <dbReference type="NCBI Taxonomy" id="1982103"/>
    <lineage>
        <taxon>Bacteria</taxon>
        <taxon>Pseudomonadati</taxon>
        <taxon>Pseudomonadota</taxon>
        <taxon>Gammaproteobacteria</taxon>
        <taxon>Alteromonadales</taxon>
        <taxon>Colwelliaceae</taxon>
        <taxon>Colwellia</taxon>
    </lineage>
</organism>
<dbReference type="Gene3D" id="1.20.1250.20">
    <property type="entry name" value="MFS general substrate transporter like domains"/>
    <property type="match status" value="1"/>
</dbReference>
<feature type="transmembrane region" description="Helical" evidence="4">
    <location>
        <begin position="324"/>
        <end position="343"/>
    </location>
</feature>
<dbReference type="PANTHER" id="PTHR23534">
    <property type="entry name" value="MFS PERMEASE"/>
    <property type="match status" value="1"/>
</dbReference>
<name>A0ABY3MTC2_9GAMM</name>
<feature type="transmembrane region" description="Helical" evidence="4">
    <location>
        <begin position="30"/>
        <end position="53"/>
    </location>
</feature>
<evidence type="ECO:0000256" key="1">
    <source>
        <dbReference type="ARBA" id="ARBA00022692"/>
    </source>
</evidence>
<dbReference type="PROSITE" id="PS50850">
    <property type="entry name" value="MFS"/>
    <property type="match status" value="1"/>
</dbReference>
<dbReference type="Proteomes" id="UP000815846">
    <property type="component" value="Unassembled WGS sequence"/>
</dbReference>
<feature type="domain" description="Major facilitator superfamily (MFS) profile" evidence="5">
    <location>
        <begin position="232"/>
        <end position="423"/>
    </location>
</feature>
<feature type="transmembrane region" description="Helical" evidence="4">
    <location>
        <begin position="233"/>
        <end position="252"/>
    </location>
</feature>
<feature type="transmembrane region" description="Helical" evidence="4">
    <location>
        <begin position="65"/>
        <end position="86"/>
    </location>
</feature>
<feature type="transmembrane region" description="Helical" evidence="4">
    <location>
        <begin position="364"/>
        <end position="382"/>
    </location>
</feature>
<feature type="transmembrane region" description="Helical" evidence="4">
    <location>
        <begin position="299"/>
        <end position="318"/>
    </location>
</feature>
<feature type="transmembrane region" description="Helical" evidence="4">
    <location>
        <begin position="155"/>
        <end position="175"/>
    </location>
</feature>
<dbReference type="Pfam" id="PF07690">
    <property type="entry name" value="MFS_1"/>
    <property type="match status" value="1"/>
</dbReference>